<dbReference type="Gene3D" id="1.10.1760.20">
    <property type="match status" value="1"/>
</dbReference>
<keyword evidence="1" id="KW-0812">Transmembrane</keyword>
<dbReference type="Pfam" id="PF12822">
    <property type="entry name" value="ECF_trnsprt"/>
    <property type="match status" value="1"/>
</dbReference>
<name>A0A1M5BAJ8_9BACL</name>
<feature type="transmembrane region" description="Helical" evidence="1">
    <location>
        <begin position="169"/>
        <end position="188"/>
    </location>
</feature>
<feature type="transmembrane region" description="Helical" evidence="1">
    <location>
        <begin position="137"/>
        <end position="157"/>
    </location>
</feature>
<dbReference type="GO" id="GO:0022857">
    <property type="term" value="F:transmembrane transporter activity"/>
    <property type="evidence" value="ECO:0007669"/>
    <property type="project" value="InterPro"/>
</dbReference>
<keyword evidence="1" id="KW-1133">Transmembrane helix</keyword>
<dbReference type="OrthoDB" id="9766854at2"/>
<gene>
    <name evidence="2" type="ORF">SAMN05444392_1204</name>
</gene>
<sequence length="201" mass="21098">MEGNKYSIKADFTLMAMMLIPIAIAINILGGQIAAALKLPIYVDTIGTLLIAILAGPWVGALTGLLSNLINGIFDPVFIPYAMVSIAVGLVAGYLSRAKMFNSIGKMIISGIILGLTAAIISSPITAFMFGGVTGSGSTLITGVFLAAGQSLLKSVITTSIITDLADKIISIAFCFFIIKSISIRYLSKFSLGTHFTKKRA</sequence>
<evidence type="ECO:0000256" key="1">
    <source>
        <dbReference type="SAM" id="Phobius"/>
    </source>
</evidence>
<dbReference type="STRING" id="112248.SAMN05444392_1204"/>
<reference evidence="2 3" key="1">
    <citation type="submission" date="2016-11" db="EMBL/GenBank/DDBJ databases">
        <authorList>
            <person name="Jaros S."/>
            <person name="Januszkiewicz K."/>
            <person name="Wedrychowicz H."/>
        </authorList>
    </citation>
    <scope>NUCLEOTIDE SEQUENCE [LARGE SCALE GENOMIC DNA]</scope>
    <source>
        <strain evidence="2 3">DSM 44666</strain>
    </source>
</reference>
<feature type="transmembrane region" description="Helical" evidence="1">
    <location>
        <begin position="107"/>
        <end position="131"/>
    </location>
</feature>
<dbReference type="RefSeq" id="WP_073158238.1">
    <property type="nucleotide sequence ID" value="NZ_FQVL01000020.1"/>
</dbReference>
<proteinExistence type="predicted"/>
<accession>A0A1M5BAJ8</accession>
<dbReference type="Proteomes" id="UP000184476">
    <property type="component" value="Unassembled WGS sequence"/>
</dbReference>
<dbReference type="EMBL" id="FQVL01000020">
    <property type="protein sequence ID" value="SHF39202.1"/>
    <property type="molecule type" value="Genomic_DNA"/>
</dbReference>
<keyword evidence="3" id="KW-1185">Reference proteome</keyword>
<organism evidence="2 3">
    <name type="scientific">Seinonella peptonophila</name>
    <dbReference type="NCBI Taxonomy" id="112248"/>
    <lineage>
        <taxon>Bacteria</taxon>
        <taxon>Bacillati</taxon>
        <taxon>Bacillota</taxon>
        <taxon>Bacilli</taxon>
        <taxon>Bacillales</taxon>
        <taxon>Thermoactinomycetaceae</taxon>
        <taxon>Seinonella</taxon>
    </lineage>
</organism>
<evidence type="ECO:0000313" key="2">
    <source>
        <dbReference type="EMBL" id="SHF39202.1"/>
    </source>
</evidence>
<feature type="transmembrane region" description="Helical" evidence="1">
    <location>
        <begin position="12"/>
        <end position="29"/>
    </location>
</feature>
<protein>
    <submittedName>
        <fullName evidence="2">Energy-coupling factor transport system substrate-specific component</fullName>
    </submittedName>
</protein>
<feature type="transmembrane region" description="Helical" evidence="1">
    <location>
        <begin position="41"/>
        <end position="66"/>
    </location>
</feature>
<keyword evidence="1" id="KW-0472">Membrane</keyword>
<dbReference type="InterPro" id="IPR024529">
    <property type="entry name" value="ECF_trnsprt_substrate-spec"/>
</dbReference>
<feature type="transmembrane region" description="Helical" evidence="1">
    <location>
        <begin position="78"/>
        <end position="95"/>
    </location>
</feature>
<dbReference type="AlphaFoldDB" id="A0A1M5BAJ8"/>
<evidence type="ECO:0000313" key="3">
    <source>
        <dbReference type="Proteomes" id="UP000184476"/>
    </source>
</evidence>